<evidence type="ECO:0000259" key="3">
    <source>
        <dbReference type="Pfam" id="PF08028"/>
    </source>
</evidence>
<dbReference type="Pfam" id="PF02771">
    <property type="entry name" value="Acyl-CoA_dh_N"/>
    <property type="match status" value="1"/>
</dbReference>
<dbReference type="Gene3D" id="2.40.110.10">
    <property type="entry name" value="Butyryl-CoA Dehydrogenase, subunit A, domain 2"/>
    <property type="match status" value="1"/>
</dbReference>
<dbReference type="Gene3D" id="1.10.540.10">
    <property type="entry name" value="Acyl-CoA dehydrogenase/oxidase, N-terminal domain"/>
    <property type="match status" value="1"/>
</dbReference>
<gene>
    <name evidence="4" type="ORF">A605_13580</name>
</gene>
<dbReference type="InterPro" id="IPR009100">
    <property type="entry name" value="AcylCoA_DH/oxidase_NM_dom_sf"/>
</dbReference>
<dbReference type="AlphaFoldDB" id="M1NW52"/>
<dbReference type="InterPro" id="IPR013107">
    <property type="entry name" value="Acyl-CoA_DH_C"/>
</dbReference>
<dbReference type="EMBL" id="CP003697">
    <property type="protein sequence ID" value="AGF73712.1"/>
    <property type="molecule type" value="Genomic_DNA"/>
</dbReference>
<dbReference type="InterPro" id="IPR046373">
    <property type="entry name" value="Acyl-CoA_Oxase/DH_mid-dom_sf"/>
</dbReference>
<dbReference type="Proteomes" id="UP000011723">
    <property type="component" value="Chromosome"/>
</dbReference>
<dbReference type="InterPro" id="IPR037069">
    <property type="entry name" value="AcylCoA_DH/ox_N_sf"/>
</dbReference>
<feature type="domain" description="Acyl-CoA dehydrogenase/oxidase N-terminal" evidence="2">
    <location>
        <begin position="36"/>
        <end position="115"/>
    </location>
</feature>
<dbReference type="PANTHER" id="PTHR43884:SF12">
    <property type="entry name" value="ISOVALERYL-COA DEHYDROGENASE, MITOCHONDRIAL-RELATED"/>
    <property type="match status" value="1"/>
</dbReference>
<evidence type="ECO:0000256" key="1">
    <source>
        <dbReference type="ARBA" id="ARBA00023002"/>
    </source>
</evidence>
<dbReference type="SUPFAM" id="SSF56645">
    <property type="entry name" value="Acyl-CoA dehydrogenase NM domain-like"/>
    <property type="match status" value="1"/>
</dbReference>
<dbReference type="InterPro" id="IPR036250">
    <property type="entry name" value="AcylCo_DH-like_C"/>
</dbReference>
<dbReference type="InterPro" id="IPR013786">
    <property type="entry name" value="AcylCoA_DH/ox_N"/>
</dbReference>
<proteinExistence type="predicted"/>
<feature type="domain" description="Acyl-CoA dehydrogenase C-terminal" evidence="3">
    <location>
        <begin position="254"/>
        <end position="385"/>
    </location>
</feature>
<evidence type="ECO:0000313" key="5">
    <source>
        <dbReference type="Proteomes" id="UP000011723"/>
    </source>
</evidence>
<dbReference type="RefSeq" id="WP_015402126.1">
    <property type="nucleotide sequence ID" value="NC_020302.1"/>
</dbReference>
<accession>M1NW52</accession>
<dbReference type="Pfam" id="PF08028">
    <property type="entry name" value="Acyl-CoA_dh_2"/>
    <property type="match status" value="1"/>
</dbReference>
<evidence type="ECO:0000259" key="2">
    <source>
        <dbReference type="Pfam" id="PF02771"/>
    </source>
</evidence>
<keyword evidence="1" id="KW-0560">Oxidoreductase</keyword>
<dbReference type="OrthoDB" id="3404950at2"/>
<evidence type="ECO:0008006" key="6">
    <source>
        <dbReference type="Google" id="ProtNLM"/>
    </source>
</evidence>
<keyword evidence="5" id="KW-1185">Reference proteome</keyword>
<dbReference type="PANTHER" id="PTHR43884">
    <property type="entry name" value="ACYL-COA DEHYDROGENASE"/>
    <property type="match status" value="1"/>
</dbReference>
<organism evidence="4 5">
    <name type="scientific">Corynebacterium halotolerans YIM 70093 = DSM 44683</name>
    <dbReference type="NCBI Taxonomy" id="1121362"/>
    <lineage>
        <taxon>Bacteria</taxon>
        <taxon>Bacillati</taxon>
        <taxon>Actinomycetota</taxon>
        <taxon>Actinomycetes</taxon>
        <taxon>Mycobacteriales</taxon>
        <taxon>Corynebacteriaceae</taxon>
        <taxon>Corynebacterium</taxon>
    </lineage>
</organism>
<dbReference type="SUPFAM" id="SSF47203">
    <property type="entry name" value="Acyl-CoA dehydrogenase C-terminal domain-like"/>
    <property type="match status" value="1"/>
</dbReference>
<dbReference type="eggNOG" id="COG1960">
    <property type="taxonomic scope" value="Bacteria"/>
</dbReference>
<protein>
    <recommendedName>
        <fullName evidence="6">Acyl-CoA dehydrogenase</fullName>
    </recommendedName>
</protein>
<dbReference type="GO" id="GO:0050660">
    <property type="term" value="F:flavin adenine dinucleotide binding"/>
    <property type="evidence" value="ECO:0007669"/>
    <property type="project" value="InterPro"/>
</dbReference>
<dbReference type="STRING" id="1121362.A605_13580"/>
<dbReference type="PATRIC" id="fig|1121362.3.peg.2762"/>
<dbReference type="HOGENOM" id="CLU_018204_2_1_11"/>
<reference evidence="4 5" key="1">
    <citation type="journal article" date="2012" name="Stand. Genomic Sci.">
        <title>Genome sequence of the halotolerant bacterium Corynebacterium halotolerans type strain YIM 70093(T) (= DSM 44683(T)).</title>
        <authorList>
            <person name="Ruckert C."/>
            <person name="Albersmeier A."/>
            <person name="Al-Dilaimi A."/>
            <person name="Niehaus K."/>
            <person name="Szczepanowski R."/>
            <person name="Kalinowski J."/>
        </authorList>
    </citation>
    <scope>NUCLEOTIDE SEQUENCE [LARGE SCALE GENOMIC DNA]</scope>
    <source>
        <strain evidence="4">YIM 70093</strain>
    </source>
</reference>
<sequence length="407" mass="43115">MKDESAAAIIADTADAATAAGKLAAEVAAEPAGPAREAAFDHALEVLRDRRDEFNEKGHVPRDYIALLKKAGLFGVAIPEQFGGQPQSPAKFMKQVEKISAVDPATGWVASFGSAPVYFASLPVETQRKIYAESTDIVFAAGMFPMFEAERVEGGYICSGEWQFASGCKGADLLGMGLRGGEGTNGKPLTALVDPAKVEIVDNWSVAGMKATGSHNVRADRVFIPEEMTFVRGGEPTIDEPISRYPVIAYAAQVLAVVALGAARGALDYVTEVGSAKASITGGPAKGNRPVYKSGLAKAEADLRSARAFFYETTEEVWAKAVADEEITDRDKALLRMASTQAAHVGREVVLAAFNLAGTGAIFERHPMQRFLQDGLVPAQHAMLQEHTFEASGALLLGLNAGIPSFP</sequence>
<dbReference type="KEGG" id="chn:A605_13580"/>
<dbReference type="GO" id="GO:0003995">
    <property type="term" value="F:acyl-CoA dehydrogenase activity"/>
    <property type="evidence" value="ECO:0007669"/>
    <property type="project" value="TreeGrafter"/>
</dbReference>
<dbReference type="Gene3D" id="1.20.140.10">
    <property type="entry name" value="Butyryl-CoA Dehydrogenase, subunit A, domain 3"/>
    <property type="match status" value="1"/>
</dbReference>
<name>M1NW52_9CORY</name>
<evidence type="ECO:0000313" key="4">
    <source>
        <dbReference type="EMBL" id="AGF73712.1"/>
    </source>
</evidence>
<dbReference type="PIRSF" id="PIRSF016578">
    <property type="entry name" value="HsaA"/>
    <property type="match status" value="1"/>
</dbReference>